<gene>
    <name evidence="2" type="ORF">HGP29_02060</name>
</gene>
<feature type="chain" id="PRO_5030728244" description="Alpha/beta hydrolase" evidence="1">
    <location>
        <begin position="24"/>
        <end position="348"/>
    </location>
</feature>
<organism evidence="2 3">
    <name type="scientific">Flammeovirga agarivorans</name>
    <dbReference type="NCBI Taxonomy" id="2726742"/>
    <lineage>
        <taxon>Bacteria</taxon>
        <taxon>Pseudomonadati</taxon>
        <taxon>Bacteroidota</taxon>
        <taxon>Cytophagia</taxon>
        <taxon>Cytophagales</taxon>
        <taxon>Flammeovirgaceae</taxon>
        <taxon>Flammeovirga</taxon>
    </lineage>
</organism>
<sequence>MNKSNFWVWLSFMTVFLSSCVYEAEKPPSYIVSDGTTMNTYVKVNLDNSQSSRTTTFFTSIDLNDSTSISEITSLALVVHGLGYDYQNQFQSIYNSIYDIGKISSTLVVAPYFSNSSADNNIYWTGALWRIGANSVDEQSSYLLLEKFLKEYVFEGKFPNLKEVLLLGHSAGGQFVQRYAALNNLEQAYDNYTFKYVVSDPSSYLYINNMRFSDSDGLYVVPDDCEGYNNYHYGLADISSFTDYRTDLDSTTIVEQDVSRLVTYATGTEDLDNSDESCQANWEGGGSDIVSTSQNSRYKRALYMQMFYDSLYSGEHEHRLFEIEGIDHDAAGIYRSIEFMDWLRANLY</sequence>
<comment type="caution">
    <text evidence="2">The sequence shown here is derived from an EMBL/GenBank/DDBJ whole genome shotgun (WGS) entry which is preliminary data.</text>
</comment>
<accession>A0A7X8SH08</accession>
<dbReference type="Gene3D" id="3.40.50.1820">
    <property type="entry name" value="alpha/beta hydrolase"/>
    <property type="match status" value="1"/>
</dbReference>
<dbReference type="PANTHER" id="PTHR35560:SF3">
    <property type="entry name" value="PEPTIDASE S9 PROLYL OLIGOPEPTIDASE CATALYTIC DOMAIN-CONTAINING PROTEIN"/>
    <property type="match status" value="1"/>
</dbReference>
<keyword evidence="1" id="KW-0732">Signal</keyword>
<dbReference type="RefSeq" id="WP_168880650.1">
    <property type="nucleotide sequence ID" value="NZ_JABAIL010000001.1"/>
</dbReference>
<evidence type="ECO:0000256" key="1">
    <source>
        <dbReference type="SAM" id="SignalP"/>
    </source>
</evidence>
<name>A0A7X8SH08_9BACT</name>
<dbReference type="PANTHER" id="PTHR35560">
    <property type="entry name" value="BLL0132 PROTEIN"/>
    <property type="match status" value="1"/>
</dbReference>
<evidence type="ECO:0008006" key="4">
    <source>
        <dbReference type="Google" id="ProtNLM"/>
    </source>
</evidence>
<proteinExistence type="predicted"/>
<dbReference type="PROSITE" id="PS51257">
    <property type="entry name" value="PROKAR_LIPOPROTEIN"/>
    <property type="match status" value="1"/>
</dbReference>
<dbReference type="EMBL" id="JABAIL010000001">
    <property type="protein sequence ID" value="NLR89967.1"/>
    <property type="molecule type" value="Genomic_DNA"/>
</dbReference>
<evidence type="ECO:0000313" key="3">
    <source>
        <dbReference type="Proteomes" id="UP000585050"/>
    </source>
</evidence>
<dbReference type="Proteomes" id="UP000585050">
    <property type="component" value="Unassembled WGS sequence"/>
</dbReference>
<dbReference type="SUPFAM" id="SSF53474">
    <property type="entry name" value="alpha/beta-Hydrolases"/>
    <property type="match status" value="1"/>
</dbReference>
<keyword evidence="3" id="KW-1185">Reference proteome</keyword>
<reference evidence="2 3" key="1">
    <citation type="submission" date="2020-04" db="EMBL/GenBank/DDBJ databases">
        <title>Flammeovirga sp. SR4, a novel species isolated from seawater.</title>
        <authorList>
            <person name="Wang X."/>
        </authorList>
    </citation>
    <scope>NUCLEOTIDE SEQUENCE [LARGE SCALE GENOMIC DNA]</scope>
    <source>
        <strain evidence="2 3">SR4</strain>
    </source>
</reference>
<feature type="signal peptide" evidence="1">
    <location>
        <begin position="1"/>
        <end position="23"/>
    </location>
</feature>
<dbReference type="InterPro" id="IPR029058">
    <property type="entry name" value="AB_hydrolase_fold"/>
</dbReference>
<dbReference type="AlphaFoldDB" id="A0A7X8SH08"/>
<evidence type="ECO:0000313" key="2">
    <source>
        <dbReference type="EMBL" id="NLR89967.1"/>
    </source>
</evidence>
<protein>
    <recommendedName>
        <fullName evidence="4">Alpha/beta hydrolase</fullName>
    </recommendedName>
</protein>